<dbReference type="EMBL" id="CP048209">
    <property type="protein sequence ID" value="QHT59880.1"/>
    <property type="molecule type" value="Genomic_DNA"/>
</dbReference>
<gene>
    <name evidence="1" type="ORF">GXP70_07900</name>
</gene>
<reference evidence="1 2" key="1">
    <citation type="submission" date="2020-01" db="EMBL/GenBank/DDBJ databases">
        <title>Paenibacillus sp. nov., isolated from tomato rhizosphere.</title>
        <authorList>
            <person name="Weon H.-Y."/>
            <person name="Lee S.A."/>
        </authorList>
    </citation>
    <scope>NUCLEOTIDE SEQUENCE [LARGE SCALE GENOMIC DNA]</scope>
    <source>
        <strain evidence="1 2">12200R-189</strain>
    </source>
</reference>
<sequence length="183" mass="20826">MQNLSYLAQLLKQKNEVDKQIASILGRPAILGHTGEFIASRIFNITLQEMANSKGIDGYFNNEPLQGKSVNIKWYTKDSRMLDINLNGLPDYYLVLTGQENYSLGSSKGTHAPWLIKRIYLFNTIKVIENLKDRKVKIGTATSIIKSIWEQGEIYPKNINKDILLSSEQREFLSLFDEVGNVI</sequence>
<dbReference type="AlphaFoldDB" id="A0A6C0G054"/>
<evidence type="ECO:0000313" key="2">
    <source>
        <dbReference type="Proteomes" id="UP000476064"/>
    </source>
</evidence>
<keyword evidence="2" id="KW-1185">Reference proteome</keyword>
<evidence type="ECO:0008006" key="3">
    <source>
        <dbReference type="Google" id="ProtNLM"/>
    </source>
</evidence>
<accession>A0A6C0G054</accession>
<dbReference type="KEGG" id="plyc:GXP70_07900"/>
<dbReference type="Proteomes" id="UP000476064">
    <property type="component" value="Chromosome"/>
</dbReference>
<name>A0A6C0G054_9BACL</name>
<evidence type="ECO:0000313" key="1">
    <source>
        <dbReference type="EMBL" id="QHT59880.1"/>
    </source>
</evidence>
<organism evidence="1 2">
    <name type="scientific">Paenibacillus lycopersici</name>
    <dbReference type="NCBI Taxonomy" id="2704462"/>
    <lineage>
        <taxon>Bacteria</taxon>
        <taxon>Bacillati</taxon>
        <taxon>Bacillota</taxon>
        <taxon>Bacilli</taxon>
        <taxon>Bacillales</taxon>
        <taxon>Paenibacillaceae</taxon>
        <taxon>Paenibacillus</taxon>
    </lineage>
</organism>
<dbReference type="RefSeq" id="WP_162355946.1">
    <property type="nucleotide sequence ID" value="NZ_CP048209.1"/>
</dbReference>
<protein>
    <recommendedName>
        <fullName evidence="3">Restriction endonuclease</fullName>
    </recommendedName>
</protein>
<proteinExistence type="predicted"/>